<accession>T1JHD9</accession>
<dbReference type="AlphaFoldDB" id="T1JHD9"/>
<evidence type="ECO:0000313" key="1">
    <source>
        <dbReference type="EnsemblMetazoa" id="SMAR013270-PA"/>
    </source>
</evidence>
<proteinExistence type="predicted"/>
<dbReference type="EnsemblMetazoa" id="SMAR013270-RA">
    <property type="protein sequence ID" value="SMAR013270-PA"/>
    <property type="gene ID" value="SMAR013270"/>
</dbReference>
<protein>
    <submittedName>
        <fullName evidence="1">Uncharacterized protein</fullName>
    </submittedName>
</protein>
<organism evidence="1 2">
    <name type="scientific">Strigamia maritima</name>
    <name type="common">European centipede</name>
    <name type="synonym">Geophilus maritimus</name>
    <dbReference type="NCBI Taxonomy" id="126957"/>
    <lineage>
        <taxon>Eukaryota</taxon>
        <taxon>Metazoa</taxon>
        <taxon>Ecdysozoa</taxon>
        <taxon>Arthropoda</taxon>
        <taxon>Myriapoda</taxon>
        <taxon>Chilopoda</taxon>
        <taxon>Pleurostigmophora</taxon>
        <taxon>Geophilomorpha</taxon>
        <taxon>Linotaeniidae</taxon>
        <taxon>Strigamia</taxon>
    </lineage>
</organism>
<dbReference type="EMBL" id="JH431850">
    <property type="status" value="NOT_ANNOTATED_CDS"/>
    <property type="molecule type" value="Genomic_DNA"/>
</dbReference>
<dbReference type="HOGENOM" id="CLU_2815675_0_0_1"/>
<dbReference type="PROSITE" id="PS51257">
    <property type="entry name" value="PROKAR_LIPOPROTEIN"/>
    <property type="match status" value="1"/>
</dbReference>
<name>T1JHD9_STRMM</name>
<sequence length="67" mass="7214">MVGWRIHYVPSGHCVGGSSCWLGRLGDAHSFPVHLWDRFGAKFGCGVIRHTSDGHLGAAQRANQKGA</sequence>
<dbReference type="Proteomes" id="UP000014500">
    <property type="component" value="Unassembled WGS sequence"/>
</dbReference>
<keyword evidence="2" id="KW-1185">Reference proteome</keyword>
<reference evidence="2" key="1">
    <citation type="submission" date="2011-05" db="EMBL/GenBank/DDBJ databases">
        <authorList>
            <person name="Richards S.R."/>
            <person name="Qu J."/>
            <person name="Jiang H."/>
            <person name="Jhangiani S.N."/>
            <person name="Agravi P."/>
            <person name="Goodspeed R."/>
            <person name="Gross S."/>
            <person name="Mandapat C."/>
            <person name="Jackson L."/>
            <person name="Mathew T."/>
            <person name="Pu L."/>
            <person name="Thornton R."/>
            <person name="Saada N."/>
            <person name="Wilczek-Boney K.B."/>
            <person name="Lee S."/>
            <person name="Kovar C."/>
            <person name="Wu Y."/>
            <person name="Scherer S.E."/>
            <person name="Worley K.C."/>
            <person name="Muzny D.M."/>
            <person name="Gibbs R."/>
        </authorList>
    </citation>
    <scope>NUCLEOTIDE SEQUENCE</scope>
    <source>
        <strain evidence="2">Brora</strain>
    </source>
</reference>
<reference evidence="1" key="2">
    <citation type="submission" date="2015-02" db="UniProtKB">
        <authorList>
            <consortium name="EnsemblMetazoa"/>
        </authorList>
    </citation>
    <scope>IDENTIFICATION</scope>
</reference>
<evidence type="ECO:0000313" key="2">
    <source>
        <dbReference type="Proteomes" id="UP000014500"/>
    </source>
</evidence>